<dbReference type="STRING" id="4795.A0A225WBA1"/>
<evidence type="ECO:0000313" key="2">
    <source>
        <dbReference type="Proteomes" id="UP000198211"/>
    </source>
</evidence>
<keyword evidence="2" id="KW-1185">Reference proteome</keyword>
<dbReference type="CDD" id="cd09272">
    <property type="entry name" value="RNase_HI_RT_Ty1"/>
    <property type="match status" value="1"/>
</dbReference>
<proteinExistence type="predicted"/>
<accession>A0A225WBA1</accession>
<dbReference type="OrthoDB" id="120442at2759"/>
<reference evidence="2" key="1">
    <citation type="submission" date="2017-03" db="EMBL/GenBank/DDBJ databases">
        <title>Phytopthora megakarya and P. palmivora, two closely related causual agents of cacao black pod achieved similar genome size and gene model numbers by different mechanisms.</title>
        <authorList>
            <person name="Ali S."/>
            <person name="Shao J."/>
            <person name="Larry D.J."/>
            <person name="Kronmiller B."/>
            <person name="Shen D."/>
            <person name="Strem M.D."/>
            <person name="Melnick R.L."/>
            <person name="Guiltinan M.J."/>
            <person name="Tyler B.M."/>
            <person name="Meinhardt L.W."/>
            <person name="Bailey B.A."/>
        </authorList>
    </citation>
    <scope>NUCLEOTIDE SEQUENCE [LARGE SCALE GENOMIC DNA]</scope>
    <source>
        <strain evidence="2">zdho120</strain>
    </source>
</reference>
<dbReference type="Proteomes" id="UP000198211">
    <property type="component" value="Unassembled WGS sequence"/>
</dbReference>
<sequence>MYLATTTRPDLAYAVGQFSRFVSRPTVMHRGTVKRCLRFLAATKHHGILFDRATTNEMLNGITIEGFCDADWAKSPDTRKSVSGFILKIGGGPISWAARRQLVVAQSTAEAEYVASCEAFMEDEGLRMC</sequence>
<dbReference type="EMBL" id="NBNE01001323">
    <property type="protein sequence ID" value="OWZ14508.1"/>
    <property type="molecule type" value="Genomic_DNA"/>
</dbReference>
<comment type="caution">
    <text evidence="1">The sequence shown here is derived from an EMBL/GenBank/DDBJ whole genome shotgun (WGS) entry which is preliminary data.</text>
</comment>
<name>A0A225WBA1_9STRA</name>
<dbReference type="PANTHER" id="PTHR11439">
    <property type="entry name" value="GAG-POL-RELATED RETROTRANSPOSON"/>
    <property type="match status" value="1"/>
</dbReference>
<organism evidence="1 2">
    <name type="scientific">Phytophthora megakarya</name>
    <dbReference type="NCBI Taxonomy" id="4795"/>
    <lineage>
        <taxon>Eukaryota</taxon>
        <taxon>Sar</taxon>
        <taxon>Stramenopiles</taxon>
        <taxon>Oomycota</taxon>
        <taxon>Peronosporomycetes</taxon>
        <taxon>Peronosporales</taxon>
        <taxon>Peronosporaceae</taxon>
        <taxon>Phytophthora</taxon>
    </lineage>
</organism>
<dbReference type="AlphaFoldDB" id="A0A225WBA1"/>
<protein>
    <submittedName>
        <fullName evidence="1">Uncharacterized protein</fullName>
    </submittedName>
</protein>
<dbReference type="PANTHER" id="PTHR11439:SF491">
    <property type="entry name" value="INTEGRASE CATALYTIC DOMAIN-CONTAINING PROTEIN"/>
    <property type="match status" value="1"/>
</dbReference>
<gene>
    <name evidence="1" type="ORF">PHMEG_00012005</name>
</gene>
<evidence type="ECO:0000313" key="1">
    <source>
        <dbReference type="EMBL" id="OWZ14508.1"/>
    </source>
</evidence>